<dbReference type="PANTHER" id="PTHR43712">
    <property type="entry name" value="PUTATIVE (AFU_ORTHOLOGUE AFUA_4G14580)-RELATED"/>
    <property type="match status" value="1"/>
</dbReference>
<dbReference type="Pfam" id="PF00891">
    <property type="entry name" value="Methyltransf_2"/>
    <property type="match status" value="1"/>
</dbReference>
<evidence type="ECO:0000256" key="3">
    <source>
        <dbReference type="ARBA" id="ARBA00022691"/>
    </source>
</evidence>
<dbReference type="Gene3D" id="1.20.58.1390">
    <property type="match status" value="1"/>
</dbReference>
<name>A0A0K1E7M1_CHOCO</name>
<dbReference type="GO" id="GO:0032259">
    <property type="term" value="P:methylation"/>
    <property type="evidence" value="ECO:0007669"/>
    <property type="project" value="UniProtKB-KW"/>
</dbReference>
<organism evidence="6 7">
    <name type="scientific">Chondromyces crocatus</name>
    <dbReference type="NCBI Taxonomy" id="52"/>
    <lineage>
        <taxon>Bacteria</taxon>
        <taxon>Pseudomonadati</taxon>
        <taxon>Myxococcota</taxon>
        <taxon>Polyangia</taxon>
        <taxon>Polyangiales</taxon>
        <taxon>Polyangiaceae</taxon>
        <taxon>Chondromyces</taxon>
    </lineage>
</organism>
<dbReference type="PROSITE" id="PS51683">
    <property type="entry name" value="SAM_OMT_II"/>
    <property type="match status" value="1"/>
</dbReference>
<evidence type="ECO:0000259" key="4">
    <source>
        <dbReference type="Pfam" id="PF00891"/>
    </source>
</evidence>
<keyword evidence="7" id="KW-1185">Reference proteome</keyword>
<dbReference type="InterPro" id="IPR001077">
    <property type="entry name" value="COMT_C"/>
</dbReference>
<gene>
    <name evidence="6" type="ORF">CMC5_009860</name>
</gene>
<dbReference type="Gene3D" id="1.10.10.10">
    <property type="entry name" value="Winged helix-like DNA-binding domain superfamily/Winged helix DNA-binding domain"/>
    <property type="match status" value="1"/>
</dbReference>
<dbReference type="PANTHER" id="PTHR43712:SF2">
    <property type="entry name" value="O-METHYLTRANSFERASE CICE"/>
    <property type="match status" value="1"/>
</dbReference>
<dbReference type="InterPro" id="IPR036388">
    <property type="entry name" value="WH-like_DNA-bd_sf"/>
</dbReference>
<evidence type="ECO:0000259" key="5">
    <source>
        <dbReference type="Pfam" id="PF21212"/>
    </source>
</evidence>
<dbReference type="Gene3D" id="3.40.50.150">
    <property type="entry name" value="Vaccinia Virus protein VP39"/>
    <property type="match status" value="1"/>
</dbReference>
<dbReference type="OrthoDB" id="9767938at2"/>
<feature type="domain" description="O-methyltransferase C-terminal" evidence="4">
    <location>
        <begin position="187"/>
        <end position="325"/>
    </location>
</feature>
<reference evidence="6 7" key="1">
    <citation type="submission" date="2015-07" db="EMBL/GenBank/DDBJ databases">
        <title>Genome analysis of myxobacterium Chondromyces crocatus Cm c5 reveals a high potential for natural compound synthesis and the genetic basis for the loss of fruiting body formation.</title>
        <authorList>
            <person name="Zaburannyi N."/>
            <person name="Bunk B."/>
            <person name="Maier J."/>
            <person name="Overmann J."/>
            <person name="Mueller R."/>
        </authorList>
    </citation>
    <scope>NUCLEOTIDE SEQUENCE [LARGE SCALE GENOMIC DNA]</scope>
    <source>
        <strain evidence="6 7">Cm c5</strain>
    </source>
</reference>
<dbReference type="AlphaFoldDB" id="A0A0K1E7M1"/>
<dbReference type="RefSeq" id="WP_050429314.1">
    <property type="nucleotide sequence ID" value="NZ_CP012159.1"/>
</dbReference>
<keyword evidence="2 6" id="KW-0808">Transferase</keyword>
<protein>
    <submittedName>
        <fullName evidence="6">O-methyltransferase</fullName>
    </submittedName>
</protein>
<keyword evidence="3" id="KW-0949">S-adenosyl-L-methionine</keyword>
<dbReference type="InterPro" id="IPR016461">
    <property type="entry name" value="COMT-like"/>
</dbReference>
<dbReference type="InterPro" id="IPR049480">
    <property type="entry name" value="BVU_1015-like_N"/>
</dbReference>
<evidence type="ECO:0000313" key="6">
    <source>
        <dbReference type="EMBL" id="AKT36865.1"/>
    </source>
</evidence>
<sequence length="361" mass="39428">MQDDVKKGPSAPRELRFEAQRIAFGPMMFHAAMLLRDLGILAVLKSAGAAGLRVEAMAHEAGVSVYGARVLIEAGLGMAFVEPVGTLEPEGPYRLAPLGSVFLQDAMTRANADFVRDVCYAGMPQLEASIREGRPAGLAVFGDWPTIYEGLSKLPPKAQESWFRFDHYYSDSAFPAVLPRVFQDRPRRLLDVGGNTGRFALQCVRHDADVQVTILDLPGQLAKAAENVTAAGFAGRVGGHALDLLDATQPFPTGFDVVWMSQFLCCFPEEDVVQLVRRGAAALAPQGSLYILDTYWDRQRNAAAAYCLQATSLYFTALANGTSRMYHSRDLIRCVEAAGLEIQEDVDGLGISHTLFRCRPR</sequence>
<evidence type="ECO:0000256" key="1">
    <source>
        <dbReference type="ARBA" id="ARBA00022603"/>
    </source>
</evidence>
<dbReference type="InterPro" id="IPR029063">
    <property type="entry name" value="SAM-dependent_MTases_sf"/>
</dbReference>
<accession>A0A0K1E7M1</accession>
<keyword evidence="1 6" id="KW-0489">Methyltransferase</keyword>
<dbReference type="CDD" id="cd02440">
    <property type="entry name" value="AdoMet_MTases"/>
    <property type="match status" value="1"/>
</dbReference>
<dbReference type="EMBL" id="CP012159">
    <property type="protein sequence ID" value="AKT36865.1"/>
    <property type="molecule type" value="Genomic_DNA"/>
</dbReference>
<dbReference type="PATRIC" id="fig|52.7.peg.1055"/>
<dbReference type="GO" id="GO:0008171">
    <property type="term" value="F:O-methyltransferase activity"/>
    <property type="evidence" value="ECO:0007669"/>
    <property type="project" value="InterPro"/>
</dbReference>
<proteinExistence type="predicted"/>
<dbReference type="Proteomes" id="UP000067626">
    <property type="component" value="Chromosome"/>
</dbReference>
<dbReference type="STRING" id="52.CMC5_009860"/>
<dbReference type="SUPFAM" id="SSF53335">
    <property type="entry name" value="S-adenosyl-L-methionine-dependent methyltransferases"/>
    <property type="match status" value="1"/>
</dbReference>
<evidence type="ECO:0000256" key="2">
    <source>
        <dbReference type="ARBA" id="ARBA00022679"/>
    </source>
</evidence>
<dbReference type="Pfam" id="PF21212">
    <property type="entry name" value="Dimerisation2-like_dom"/>
    <property type="match status" value="1"/>
</dbReference>
<dbReference type="KEGG" id="ccro:CMC5_009860"/>
<feature type="domain" description="BVU-1015-like N-terminal dimerisation-like" evidence="5">
    <location>
        <begin position="19"/>
        <end position="80"/>
    </location>
</feature>
<evidence type="ECO:0000313" key="7">
    <source>
        <dbReference type="Proteomes" id="UP000067626"/>
    </source>
</evidence>